<feature type="compositionally biased region" description="Basic and acidic residues" evidence="1">
    <location>
        <begin position="185"/>
        <end position="201"/>
    </location>
</feature>
<feature type="region of interest" description="Disordered" evidence="1">
    <location>
        <begin position="55"/>
        <end position="82"/>
    </location>
</feature>
<dbReference type="Proteomes" id="UP001620645">
    <property type="component" value="Unassembled WGS sequence"/>
</dbReference>
<protein>
    <recommendedName>
        <fullName evidence="5">Gland protein</fullName>
    </recommendedName>
</protein>
<comment type="caution">
    <text evidence="3">The sequence shown here is derived from an EMBL/GenBank/DDBJ whole genome shotgun (WGS) entry which is preliminary data.</text>
</comment>
<reference evidence="3 4" key="1">
    <citation type="submission" date="2024-10" db="EMBL/GenBank/DDBJ databases">
        <authorList>
            <person name="Kim D."/>
        </authorList>
    </citation>
    <scope>NUCLEOTIDE SEQUENCE [LARGE SCALE GENOMIC DNA]</scope>
    <source>
        <strain evidence="3">Taebaek</strain>
    </source>
</reference>
<organism evidence="3 4">
    <name type="scientific">Heterodera schachtii</name>
    <name type="common">Sugarbeet cyst nematode worm</name>
    <name type="synonym">Tylenchus schachtii</name>
    <dbReference type="NCBI Taxonomy" id="97005"/>
    <lineage>
        <taxon>Eukaryota</taxon>
        <taxon>Metazoa</taxon>
        <taxon>Ecdysozoa</taxon>
        <taxon>Nematoda</taxon>
        <taxon>Chromadorea</taxon>
        <taxon>Rhabditida</taxon>
        <taxon>Tylenchina</taxon>
        <taxon>Tylenchomorpha</taxon>
        <taxon>Tylenchoidea</taxon>
        <taxon>Heteroderidae</taxon>
        <taxon>Heteroderinae</taxon>
        <taxon>Heterodera</taxon>
    </lineage>
</organism>
<gene>
    <name evidence="3" type="ORF">niasHS_004288</name>
</gene>
<accession>A0ABD2JKL7</accession>
<evidence type="ECO:0000256" key="2">
    <source>
        <dbReference type="SAM" id="Phobius"/>
    </source>
</evidence>
<evidence type="ECO:0008006" key="5">
    <source>
        <dbReference type="Google" id="ProtNLM"/>
    </source>
</evidence>
<evidence type="ECO:0000256" key="1">
    <source>
        <dbReference type="SAM" id="MobiDB-lite"/>
    </source>
</evidence>
<dbReference type="AlphaFoldDB" id="A0ABD2JKL7"/>
<evidence type="ECO:0000313" key="4">
    <source>
        <dbReference type="Proteomes" id="UP001620645"/>
    </source>
</evidence>
<keyword evidence="2" id="KW-0472">Membrane</keyword>
<proteinExistence type="predicted"/>
<feature type="region of interest" description="Disordered" evidence="1">
    <location>
        <begin position="182"/>
        <end position="201"/>
    </location>
</feature>
<dbReference type="EMBL" id="JBICCN010000135">
    <property type="protein sequence ID" value="KAL3091169.1"/>
    <property type="molecule type" value="Genomic_DNA"/>
</dbReference>
<keyword evidence="2" id="KW-1133">Transmembrane helix</keyword>
<feature type="transmembrane region" description="Helical" evidence="2">
    <location>
        <begin position="6"/>
        <end position="24"/>
    </location>
</feature>
<evidence type="ECO:0000313" key="3">
    <source>
        <dbReference type="EMBL" id="KAL3091169.1"/>
    </source>
</evidence>
<name>A0ABD2JKL7_HETSC</name>
<sequence>MFSSSNFSALFLASSVLAVLIIGIKMDGPTKAKGAAPPNAAGPMGLLHLLNGQKPAANEKGKAPSGESKPILGQKPSGERQKRDVLGHAGGYVGGWDHPIDSTVDWAKSQWNDANWLADVVNRNGGPANGPQRLAITKNAFQRPPDELHAQGTTPRFVIAGALASKVELPPGNRTTEMILRSTVSRKEGIGREQVEKKRRN</sequence>
<keyword evidence="4" id="KW-1185">Reference proteome</keyword>
<keyword evidence="2" id="KW-0812">Transmembrane</keyword>